<dbReference type="AlphaFoldDB" id="A0A2C6MFH2"/>
<keyword evidence="6 9" id="KW-0378">Hydrolase</keyword>
<dbReference type="PANTHER" id="PTHR34405">
    <property type="entry name" value="CRISPR-ASSOCIATED ENDORIBONUCLEASE CAS2"/>
    <property type="match status" value="1"/>
</dbReference>
<evidence type="ECO:0000256" key="9">
    <source>
        <dbReference type="HAMAP-Rule" id="MF_01471"/>
    </source>
</evidence>
<evidence type="ECO:0000256" key="7">
    <source>
        <dbReference type="ARBA" id="ARBA00022842"/>
    </source>
</evidence>
<dbReference type="NCBIfam" id="TIGR01573">
    <property type="entry name" value="cas2"/>
    <property type="match status" value="1"/>
</dbReference>
<gene>
    <name evidence="9" type="primary">cas2</name>
    <name evidence="11" type="ORF">P378_09365</name>
</gene>
<evidence type="ECO:0000256" key="6">
    <source>
        <dbReference type="ARBA" id="ARBA00022801"/>
    </source>
</evidence>
<evidence type="ECO:0000313" key="11">
    <source>
        <dbReference type="EMBL" id="PHJ38415.1"/>
    </source>
</evidence>
<dbReference type="GO" id="GO:0051607">
    <property type="term" value="P:defense response to virus"/>
    <property type="evidence" value="ECO:0007669"/>
    <property type="project" value="UniProtKB-UniRule"/>
</dbReference>
<comment type="function">
    <text evidence="9">CRISPR (clustered regularly interspaced short palindromic repeat), is an adaptive immune system that provides protection against mobile genetic elements (viruses, transposable elements and conjugative plasmids). CRISPR clusters contain sequences complementary to antecedent mobile elements and target invading nucleic acids. CRISPR clusters are transcribed and processed into CRISPR RNA (crRNA). Functions as a ssRNA-specific endoribonuclease. Involved in the integration of spacer DNA into the CRISPR cassette.</text>
</comment>
<sequence>MTHYIISYDITDDKRRNKIHKVLCDYAVPVQYSVFEARLSEEDYVMLRHKLSRLLQKDEDSVIFYKQCARCRDDIIRIGKCSDPFGDGVYIV</sequence>
<evidence type="ECO:0000256" key="8">
    <source>
        <dbReference type="ARBA" id="ARBA00023118"/>
    </source>
</evidence>
<evidence type="ECO:0000256" key="2">
    <source>
        <dbReference type="ARBA" id="ARBA00009959"/>
    </source>
</evidence>
<protein>
    <recommendedName>
        <fullName evidence="9">CRISPR-associated endoribonuclease Cas2</fullName>
        <ecNumber evidence="9">3.1.-.-</ecNumber>
    </recommendedName>
</protein>
<dbReference type="PANTHER" id="PTHR34405:SF3">
    <property type="entry name" value="CRISPR-ASSOCIATED ENDORIBONUCLEASE CAS2 3"/>
    <property type="match status" value="1"/>
</dbReference>
<dbReference type="Proteomes" id="UP000222564">
    <property type="component" value="Unassembled WGS sequence"/>
</dbReference>
<dbReference type="GO" id="GO:0016787">
    <property type="term" value="F:hydrolase activity"/>
    <property type="evidence" value="ECO:0007669"/>
    <property type="project" value="UniProtKB-KW"/>
</dbReference>
<dbReference type="EMBL" id="AWQQ01000049">
    <property type="protein sequence ID" value="PHJ38415.1"/>
    <property type="molecule type" value="Genomic_DNA"/>
</dbReference>
<dbReference type="Gene3D" id="3.30.70.240">
    <property type="match status" value="1"/>
</dbReference>
<dbReference type="EC" id="3.1.-.-" evidence="9"/>
<dbReference type="SUPFAM" id="SSF143430">
    <property type="entry name" value="TTP0101/SSO1404-like"/>
    <property type="match status" value="1"/>
</dbReference>
<evidence type="ECO:0000313" key="12">
    <source>
        <dbReference type="Proteomes" id="UP000222564"/>
    </source>
</evidence>
<accession>A0A2C6MFH2</accession>
<keyword evidence="3 9" id="KW-0540">Nuclease</keyword>
<reference evidence="11 12" key="1">
    <citation type="submission" date="2013-09" db="EMBL/GenBank/DDBJ databases">
        <title>Biodegradation of hydrocarbons in the deep terrestrial subsurface : characterization of a microbial consortium composed of two Desulfotomaculum species originating from a deep geological formation.</title>
        <authorList>
            <person name="Aullo T."/>
            <person name="Berlendis S."/>
            <person name="Lascourreges J.-F."/>
            <person name="Dessort D."/>
            <person name="Saint-Laurent S."/>
            <person name="Schraauwers B."/>
            <person name="Mas J."/>
            <person name="Magot M."/>
            <person name="Ranchou-Peyruse A."/>
        </authorList>
    </citation>
    <scope>NUCLEOTIDE SEQUENCE [LARGE SCALE GENOMIC DNA]</scope>
    <source>
        <strain evidence="11 12">Bs107</strain>
    </source>
</reference>
<name>A0A2C6MFH2_9FIRM</name>
<keyword evidence="7 9" id="KW-0460">Magnesium</keyword>
<evidence type="ECO:0000256" key="5">
    <source>
        <dbReference type="ARBA" id="ARBA00022759"/>
    </source>
</evidence>
<comment type="cofactor">
    <cofactor evidence="1 9">
        <name>Mg(2+)</name>
        <dbReference type="ChEBI" id="CHEBI:18420"/>
    </cofactor>
</comment>
<dbReference type="GO" id="GO:0004521">
    <property type="term" value="F:RNA endonuclease activity"/>
    <property type="evidence" value="ECO:0007669"/>
    <property type="project" value="UniProtKB-UniRule"/>
</dbReference>
<dbReference type="InterPro" id="IPR021127">
    <property type="entry name" value="CRISPR_associated_Cas2"/>
</dbReference>
<keyword evidence="8 9" id="KW-0051">Antiviral defense</keyword>
<feature type="binding site" evidence="9">
    <location>
        <position position="9"/>
    </location>
    <ligand>
        <name>Mg(2+)</name>
        <dbReference type="ChEBI" id="CHEBI:18420"/>
        <note>catalytic</note>
    </ligand>
</feature>
<dbReference type="InterPro" id="IPR019199">
    <property type="entry name" value="Virulence_VapD/CRISPR_Cas2"/>
</dbReference>
<keyword evidence="4 9" id="KW-0479">Metal-binding</keyword>
<keyword evidence="5 9" id="KW-0255">Endonuclease</keyword>
<dbReference type="GO" id="GO:0046872">
    <property type="term" value="F:metal ion binding"/>
    <property type="evidence" value="ECO:0007669"/>
    <property type="project" value="UniProtKB-UniRule"/>
</dbReference>
<evidence type="ECO:0000256" key="3">
    <source>
        <dbReference type="ARBA" id="ARBA00022722"/>
    </source>
</evidence>
<evidence type="ECO:0000256" key="10">
    <source>
        <dbReference type="PIRNR" id="PIRNR032582"/>
    </source>
</evidence>
<dbReference type="GO" id="GO:0043571">
    <property type="term" value="P:maintenance of CRISPR repeat elements"/>
    <property type="evidence" value="ECO:0007669"/>
    <property type="project" value="UniProtKB-UniRule"/>
</dbReference>
<dbReference type="OrthoDB" id="9798176at2"/>
<evidence type="ECO:0000256" key="1">
    <source>
        <dbReference type="ARBA" id="ARBA00001946"/>
    </source>
</evidence>
<dbReference type="CDD" id="cd09725">
    <property type="entry name" value="Cas2_I_II_III"/>
    <property type="match status" value="1"/>
</dbReference>
<organism evidence="11 12">
    <name type="scientific">Desulforamulus profundi</name>
    <dbReference type="NCBI Taxonomy" id="1383067"/>
    <lineage>
        <taxon>Bacteria</taxon>
        <taxon>Bacillati</taxon>
        <taxon>Bacillota</taxon>
        <taxon>Clostridia</taxon>
        <taxon>Eubacteriales</taxon>
        <taxon>Peptococcaceae</taxon>
        <taxon>Desulforamulus</taxon>
    </lineage>
</organism>
<dbReference type="Pfam" id="PF09827">
    <property type="entry name" value="CRISPR_Cas2"/>
    <property type="match status" value="1"/>
</dbReference>
<dbReference type="PIRSF" id="PIRSF032582">
    <property type="entry name" value="Cas2"/>
    <property type="match status" value="1"/>
</dbReference>
<comment type="subunit">
    <text evidence="9">Homodimer, forms a heterotetramer with a Cas1 homodimer.</text>
</comment>
<comment type="caution">
    <text evidence="11">The sequence shown here is derived from an EMBL/GenBank/DDBJ whole genome shotgun (WGS) entry which is preliminary data.</text>
</comment>
<keyword evidence="12" id="KW-1185">Reference proteome</keyword>
<comment type="similarity">
    <text evidence="2 9 10">Belongs to the CRISPR-associated endoribonuclease Cas2 protein family.</text>
</comment>
<proteinExistence type="inferred from homology"/>
<evidence type="ECO:0000256" key="4">
    <source>
        <dbReference type="ARBA" id="ARBA00022723"/>
    </source>
</evidence>
<dbReference type="HAMAP" id="MF_01471">
    <property type="entry name" value="Cas2"/>
    <property type="match status" value="1"/>
</dbReference>